<feature type="compositionally biased region" description="Polar residues" evidence="1">
    <location>
        <begin position="836"/>
        <end position="846"/>
    </location>
</feature>
<name>A0ABQ5S6U8_9CHLO</name>
<feature type="region of interest" description="Disordered" evidence="1">
    <location>
        <begin position="651"/>
        <end position="852"/>
    </location>
</feature>
<feature type="compositionally biased region" description="Basic and acidic residues" evidence="1">
    <location>
        <begin position="766"/>
        <end position="775"/>
    </location>
</feature>
<dbReference type="Proteomes" id="UP001165090">
    <property type="component" value="Unassembled WGS sequence"/>
</dbReference>
<feature type="compositionally biased region" description="Low complexity" evidence="1">
    <location>
        <begin position="778"/>
        <end position="801"/>
    </location>
</feature>
<feature type="compositionally biased region" description="Acidic residues" evidence="1">
    <location>
        <begin position="657"/>
        <end position="684"/>
    </location>
</feature>
<reference evidence="2 3" key="1">
    <citation type="journal article" date="2023" name="IScience">
        <title>Expanded male sex-determining region conserved during the evolution of homothallism in the green alga Volvox.</title>
        <authorList>
            <person name="Yamamoto K."/>
            <person name="Matsuzaki R."/>
            <person name="Mahakham W."/>
            <person name="Heman W."/>
            <person name="Sekimoto H."/>
            <person name="Kawachi M."/>
            <person name="Minakuchi Y."/>
            <person name="Toyoda A."/>
            <person name="Nozaki H."/>
        </authorList>
    </citation>
    <scope>NUCLEOTIDE SEQUENCE [LARGE SCALE GENOMIC DNA]</scope>
    <source>
        <strain evidence="2 3">NIES-4468</strain>
    </source>
</reference>
<gene>
    <name evidence="2" type="ORF">VaNZ11_009241</name>
</gene>
<keyword evidence="3" id="KW-1185">Reference proteome</keyword>
<protein>
    <recommendedName>
        <fullName evidence="4">SH3 domain-containing protein</fullName>
    </recommendedName>
</protein>
<feature type="compositionally biased region" description="Basic residues" evidence="1">
    <location>
        <begin position="690"/>
        <end position="700"/>
    </location>
</feature>
<feature type="compositionally biased region" description="Low complexity" evidence="1">
    <location>
        <begin position="13"/>
        <end position="23"/>
    </location>
</feature>
<feature type="compositionally biased region" description="Polar residues" evidence="1">
    <location>
        <begin position="1"/>
        <end position="10"/>
    </location>
</feature>
<organism evidence="2 3">
    <name type="scientific">Volvox africanus</name>
    <dbReference type="NCBI Taxonomy" id="51714"/>
    <lineage>
        <taxon>Eukaryota</taxon>
        <taxon>Viridiplantae</taxon>
        <taxon>Chlorophyta</taxon>
        <taxon>core chlorophytes</taxon>
        <taxon>Chlorophyceae</taxon>
        <taxon>CS clade</taxon>
        <taxon>Chlamydomonadales</taxon>
        <taxon>Volvocaceae</taxon>
        <taxon>Volvox</taxon>
    </lineage>
</organism>
<accession>A0ABQ5S6U8</accession>
<sequence length="852" mass="87416">MQDTNGNALESISAVSAPTASDAPSPPTSTPNLEDAAAIITGAVGNAPSSLTAALLAAPSPAVVPAAPTAMAPPAAQATATTPYGAAHQSQQTFTQDSIAGYLLQDPAFVAAVKRQDPMQAAQAAAQTMKLNLPAITSQVKPLQATALGMGAQHTTPPGMSYGTTAGAAAVSSGCLLSGPSIPAGYPGAMSGAVPPPGVGIGERRISDPDGRFKRRGSCEPVDLTGSGGPGRVRELRRGDWVMIRSANKSTDPELLGHDAWVARVEHNGWVELQVPKLGRTVKLQQRYLQLMTPQHPVMMGAPPGLGPPPTAAGVAAAQPPMGLPPPGRRATSDAGVGGMGPPSISYMDEQGRSYKRLQLDSSIRPALLLEALPPARVASTPGRGGGFRVKEVVRTIRRELLFLEEAVPWHYVTAAWKNARPGWRRCLQRNADPPVTAAGATAAGPGAAGAAAAAAADAAASAAMAALVGTTAASMLELHESLTTEKSQGLFARRGAWETRLRELAEGGNNHACLQVLWSEMAEGIRMWLAGGSAPSGTPGATATTPTVAAGTSMPLYSRSYDGTASERGGDAFMGQPLSEDDYYIAAAAAHQHHQSVQHLQQPSPFFDYATAAAGPPGSSRGGNGAAMAAAAASRPPVTPWMMRSELSVQLQSVEAEADTDLDEGPDATDVEGENGGENDSDVDPLAAARRRRRRRLQRRQQELISEHEEQQRKQQQEQPDQQPAPPADVEMPYLAAAAAEGEQDGGISSGTGTPTEAAALAERPPTEETDGRSQLEGADAGDGAAEVTATATGKTAAAASGLGIAEPMDVDSVVDSGTAGTATLPPPPSGLGNETEQVPGSTTKALDVPE</sequence>
<evidence type="ECO:0000256" key="1">
    <source>
        <dbReference type="SAM" id="MobiDB-lite"/>
    </source>
</evidence>
<feature type="compositionally biased region" description="Basic and acidic residues" evidence="1">
    <location>
        <begin position="701"/>
        <end position="717"/>
    </location>
</feature>
<evidence type="ECO:0000313" key="3">
    <source>
        <dbReference type="Proteomes" id="UP001165090"/>
    </source>
</evidence>
<feature type="region of interest" description="Disordered" evidence="1">
    <location>
        <begin position="609"/>
        <end position="632"/>
    </location>
</feature>
<evidence type="ECO:0008006" key="4">
    <source>
        <dbReference type="Google" id="ProtNLM"/>
    </source>
</evidence>
<evidence type="ECO:0000313" key="2">
    <source>
        <dbReference type="EMBL" id="GLI65642.1"/>
    </source>
</evidence>
<comment type="caution">
    <text evidence="2">The sequence shown here is derived from an EMBL/GenBank/DDBJ whole genome shotgun (WGS) entry which is preliminary data.</text>
</comment>
<feature type="region of interest" description="Disordered" evidence="1">
    <location>
        <begin position="1"/>
        <end position="33"/>
    </location>
</feature>
<dbReference type="EMBL" id="BSDZ01000024">
    <property type="protein sequence ID" value="GLI65642.1"/>
    <property type="molecule type" value="Genomic_DNA"/>
</dbReference>
<proteinExistence type="predicted"/>